<keyword evidence="1" id="KW-0496">Mitochondrion</keyword>
<protein>
    <submittedName>
        <fullName evidence="1">Uncharacterized protein</fullName>
    </submittedName>
</protein>
<dbReference type="AlphaFoldDB" id="A0A101LWZ4"/>
<geneLocation type="mitochondrion" evidence="1"/>
<evidence type="ECO:0000313" key="1">
    <source>
        <dbReference type="EMBL" id="KUM46876.1"/>
    </source>
</evidence>
<organism evidence="1">
    <name type="scientific">Picea glauca</name>
    <name type="common">White spruce</name>
    <name type="synonym">Pinus glauca</name>
    <dbReference type="NCBI Taxonomy" id="3330"/>
    <lineage>
        <taxon>Eukaryota</taxon>
        <taxon>Viridiplantae</taxon>
        <taxon>Streptophyta</taxon>
        <taxon>Embryophyta</taxon>
        <taxon>Tracheophyta</taxon>
        <taxon>Spermatophyta</taxon>
        <taxon>Pinopsida</taxon>
        <taxon>Pinidae</taxon>
        <taxon>Conifers I</taxon>
        <taxon>Pinales</taxon>
        <taxon>Pinaceae</taxon>
        <taxon>Picea</taxon>
    </lineage>
</organism>
<comment type="caution">
    <text evidence="1">The sequence shown here is derived from an EMBL/GenBank/DDBJ whole genome shotgun (WGS) entry which is preliminary data.</text>
</comment>
<name>A0A101LWZ4_PICGL</name>
<reference evidence="1" key="1">
    <citation type="journal article" date="2015" name="Genome Biol. Evol.">
        <title>Organellar Genomes of White Spruce (Picea glauca): Assembly and Annotation.</title>
        <authorList>
            <person name="Jackman S.D."/>
            <person name="Warren R.L."/>
            <person name="Gibb E.A."/>
            <person name="Vandervalk B.P."/>
            <person name="Mohamadi H."/>
            <person name="Chu J."/>
            <person name="Raymond A."/>
            <person name="Pleasance S."/>
            <person name="Coope R."/>
            <person name="Wildung M.R."/>
            <person name="Ritland C.E."/>
            <person name="Bousquet J."/>
            <person name="Jones S.J."/>
            <person name="Bohlmann J."/>
            <person name="Birol I."/>
        </authorList>
    </citation>
    <scope>NUCLEOTIDE SEQUENCE [LARGE SCALE GENOMIC DNA]</scope>
    <source>
        <tissue evidence="1">Flushing bud</tissue>
    </source>
</reference>
<gene>
    <name evidence="1" type="ORF">ABT39_MTgene6331</name>
</gene>
<dbReference type="EMBL" id="LKAM01000009">
    <property type="protein sequence ID" value="KUM46876.1"/>
    <property type="molecule type" value="Genomic_DNA"/>
</dbReference>
<sequence length="68" mass="7930">MYILLAFFDSLTIRYYLYPSFRPPCHSLATASLMNEQRSLYTFDSSSEGKALAYLFYLLQLQPTRFTG</sequence>
<accession>A0A101LWZ4</accession>
<proteinExistence type="predicted"/>